<evidence type="ECO:0000313" key="11">
    <source>
        <dbReference type="Proteomes" id="UP000464620"/>
    </source>
</evidence>
<evidence type="ECO:0000259" key="8">
    <source>
        <dbReference type="Pfam" id="PF23559"/>
    </source>
</evidence>
<accession>A0A6B9V6I5</accession>
<dbReference type="InterPro" id="IPR036388">
    <property type="entry name" value="WH-like_DNA-bd_sf"/>
</dbReference>
<organism evidence="10 11">
    <name type="scientific">Arachis hypogaea</name>
    <name type="common">Peanut</name>
    <dbReference type="NCBI Taxonomy" id="3818"/>
    <lineage>
        <taxon>Eukaryota</taxon>
        <taxon>Viridiplantae</taxon>
        <taxon>Streptophyta</taxon>
        <taxon>Embryophyta</taxon>
        <taxon>Tracheophyta</taxon>
        <taxon>Spermatophyta</taxon>
        <taxon>Magnoliopsida</taxon>
        <taxon>eudicotyledons</taxon>
        <taxon>Gunneridae</taxon>
        <taxon>Pentapetalae</taxon>
        <taxon>rosids</taxon>
        <taxon>fabids</taxon>
        <taxon>Fabales</taxon>
        <taxon>Fabaceae</taxon>
        <taxon>Papilionoideae</taxon>
        <taxon>50 kb inversion clade</taxon>
        <taxon>dalbergioids sensu lato</taxon>
        <taxon>Dalbergieae</taxon>
        <taxon>Pterocarpus clade</taxon>
        <taxon>Arachis</taxon>
    </lineage>
</organism>
<dbReference type="PANTHER" id="PTHR36766:SF40">
    <property type="entry name" value="DISEASE RESISTANCE PROTEIN RGA3"/>
    <property type="match status" value="1"/>
</dbReference>
<evidence type="ECO:0000259" key="7">
    <source>
        <dbReference type="Pfam" id="PF18052"/>
    </source>
</evidence>
<proteinExistence type="predicted"/>
<dbReference type="InterPro" id="IPR002182">
    <property type="entry name" value="NB-ARC"/>
</dbReference>
<dbReference type="Gene3D" id="1.20.5.4130">
    <property type="match status" value="1"/>
</dbReference>
<evidence type="ECO:0000259" key="9">
    <source>
        <dbReference type="Pfam" id="PF25019"/>
    </source>
</evidence>
<dbReference type="Pfam" id="PF23559">
    <property type="entry name" value="WHD_DRP"/>
    <property type="match status" value="1"/>
</dbReference>
<evidence type="ECO:0000256" key="4">
    <source>
        <dbReference type="ARBA" id="ARBA00022821"/>
    </source>
</evidence>
<dbReference type="Gene3D" id="1.10.8.430">
    <property type="entry name" value="Helical domain of apoptotic protease-activating factors"/>
    <property type="match status" value="1"/>
</dbReference>
<evidence type="ECO:0000313" key="10">
    <source>
        <dbReference type="EMBL" id="QHN76028.1"/>
    </source>
</evidence>
<dbReference type="GO" id="GO:0005524">
    <property type="term" value="F:ATP binding"/>
    <property type="evidence" value="ECO:0007669"/>
    <property type="project" value="UniProtKB-KW"/>
</dbReference>
<dbReference type="AlphaFoldDB" id="A0A6B9V6I5"/>
<sequence length="1225" mass="138594">MASKLEGGAYLSSFVDAISKKLSSILEDDSVLEGNDSVLELLERLDEILCDVDPVLDDAELKQFRNDRVKKWLVDLQDALYMADDFLDELSTKAATATPGNSSSWSRPVDSIIEDSGVNVIEKIVGKLESLVRRKGKLGLEKSAKLDTSWRIPSTSLVVSSDVVGRDEDKENIIKLLLDDTCDAESHVTVIPIVGMGGIGKTTLAQLVYNDAKVIGKFDTRAWVCVAENPDPVHVTRTIIGAIDSSPHNTDNFDSLQTDLKKKLTGKTFIVVLDDVWDEQPDAWENFLKPFHYGNNGSKILLTTRSGNVASVFAPNSRHYRLSLLSEEHCWPLFLKHSSISTGSKQYAILEPMGRKIVQKCKGLPLAVKALGGLLRSKYNEGDWENVLDSKIWELSEDVSPALRVSYHYLPSHLKRCFVYCSIFPEDYEFDKDKLILLWMAEDLLQPKENNGLENVGCAYFDELVARSFFQPSNTNEKLFVMHDLMHDLATFFAGKFYFKRKEFCNQHMIDNKTRHLSYATKFVVSIKLFREANNGAGHLRTFLDFTLLRRDQSIDIESYSWLLKQQLGCLRVLSFKRSFIESLPDSIGELILLRYLNLSYAPIVTLPESICKLYNLQTLRLKNCARLEMLPSRMEDLVNLRHLDIRGASCLQEMPKGMSKLKHLNFLSDYIVGEHEENGIRELGTLDNLHGSFCISKLENVKNSGEVLEAKMGNKKHINTLELNWLPDGDIDDVQTEGDILDKLQPHQNLKELSIIGYRGERFPDWLGLSCYSNMTKLSLKRCKNCCELPSLGHLPFLRHLEFSDLDGLERIDFEIHNNKNGSFQQKTPFESLETLEIKSMSGWREWHFPDEFDGFPELRFLEISCCPVLRGGLPAHLPALEKLKIVECEELAFPLPRAPKLHQLVVEGYSRPSRPREGMAPHNIKISGTQLANSILEWLPHIQQRVHRLRIINCESAISISGDHLPAPLLYLEISHCSKLTFSEQMQHKSLMKIKVVGCGSLTLFPMAGFPNLTELVISECQSMEKLHVEVPQALPNLLCLRISECPSLVSLSSLGLAAPHLQELCIKDCRKIDCFAEECLPPSLKTLEVIECEKLASWITSNVLQSEGLTDLKLASCFDIKSFPGEGCLPASLECLILRKFPNLETLDCKGLHHLTSLKTLAIGQCEKLENITEKHWLASIENIYMGEECPLRRKLEEMEHPRIQFIPDPPPLYDPNPCSIM</sequence>
<dbReference type="SUPFAM" id="SSF52540">
    <property type="entry name" value="P-loop containing nucleoside triphosphate hydrolases"/>
    <property type="match status" value="1"/>
</dbReference>
<evidence type="ECO:0000256" key="2">
    <source>
        <dbReference type="ARBA" id="ARBA00022737"/>
    </source>
</evidence>
<evidence type="ECO:0000256" key="3">
    <source>
        <dbReference type="ARBA" id="ARBA00022741"/>
    </source>
</evidence>
<reference evidence="10 11" key="1">
    <citation type="submission" date="2020-01" db="EMBL/GenBank/DDBJ databases">
        <title>Genome sequence of Arachis hypogaea, cultivar Shitouqi.</title>
        <authorList>
            <person name="Zhuang W."/>
            <person name="Chen H."/>
            <person name="Varshney R."/>
            <person name="Wang D."/>
            <person name="Ming R."/>
        </authorList>
    </citation>
    <scope>NUCLEOTIDE SEQUENCE [LARGE SCALE GENOMIC DNA]</scope>
    <source>
        <tissue evidence="10">Young leaf</tissue>
    </source>
</reference>
<dbReference type="Proteomes" id="UP000464620">
    <property type="component" value="Chromosome B09"/>
</dbReference>
<dbReference type="PANTHER" id="PTHR36766">
    <property type="entry name" value="PLANT BROAD-SPECTRUM MILDEW RESISTANCE PROTEIN RPW8"/>
    <property type="match status" value="1"/>
</dbReference>
<feature type="domain" description="Disease resistance N-terminal" evidence="7">
    <location>
        <begin position="14"/>
        <end position="98"/>
    </location>
</feature>
<dbReference type="InterPro" id="IPR041118">
    <property type="entry name" value="Rx_N"/>
</dbReference>
<dbReference type="Gene3D" id="1.10.10.10">
    <property type="entry name" value="Winged helix-like DNA-binding domain superfamily/Winged helix DNA-binding domain"/>
    <property type="match status" value="1"/>
</dbReference>
<dbReference type="GO" id="GO:0051707">
    <property type="term" value="P:response to other organism"/>
    <property type="evidence" value="ECO:0007669"/>
    <property type="project" value="UniProtKB-ARBA"/>
</dbReference>
<dbReference type="InterPro" id="IPR027417">
    <property type="entry name" value="P-loop_NTPase"/>
</dbReference>
<name>A0A6B9V6I5_ARAHY</name>
<feature type="domain" description="NB-ARC" evidence="6">
    <location>
        <begin position="168"/>
        <end position="336"/>
    </location>
</feature>
<dbReference type="EMBL" id="CP031001">
    <property type="protein sequence ID" value="QHN76028.1"/>
    <property type="molecule type" value="Genomic_DNA"/>
</dbReference>
<keyword evidence="1" id="KW-0433">Leucine-rich repeat</keyword>
<evidence type="ECO:0000256" key="5">
    <source>
        <dbReference type="ARBA" id="ARBA00022840"/>
    </source>
</evidence>
<dbReference type="FunFam" id="1.10.10.10:FF:000322">
    <property type="entry name" value="Probable disease resistance protein At1g63360"/>
    <property type="match status" value="1"/>
</dbReference>
<dbReference type="GO" id="GO:0043531">
    <property type="term" value="F:ADP binding"/>
    <property type="evidence" value="ECO:0007669"/>
    <property type="project" value="InterPro"/>
</dbReference>
<keyword evidence="3" id="KW-0547">Nucleotide-binding</keyword>
<dbReference type="FunFam" id="3.40.50.300:FF:001091">
    <property type="entry name" value="Probable disease resistance protein At1g61300"/>
    <property type="match status" value="1"/>
</dbReference>
<dbReference type="Pfam" id="PF18052">
    <property type="entry name" value="Rx_N"/>
    <property type="match status" value="1"/>
</dbReference>
<dbReference type="PRINTS" id="PR00364">
    <property type="entry name" value="DISEASERSIST"/>
</dbReference>
<dbReference type="Pfam" id="PF25019">
    <property type="entry name" value="LRR_R13L1-DRL21"/>
    <property type="match status" value="1"/>
</dbReference>
<dbReference type="Pfam" id="PF00931">
    <property type="entry name" value="NB-ARC"/>
    <property type="match status" value="1"/>
</dbReference>
<protein>
    <submittedName>
        <fullName evidence="10">Disease resistance RPP13-like protein</fullName>
    </submittedName>
</protein>
<feature type="domain" description="Disease resistance protein winged helix" evidence="8">
    <location>
        <begin position="423"/>
        <end position="490"/>
    </location>
</feature>
<dbReference type="InterPro" id="IPR056789">
    <property type="entry name" value="LRR_R13L1-DRL21"/>
</dbReference>
<gene>
    <name evidence="10" type="ORF">DS421_19g640390</name>
</gene>
<evidence type="ECO:0000259" key="6">
    <source>
        <dbReference type="Pfam" id="PF00931"/>
    </source>
</evidence>
<dbReference type="GO" id="GO:0006952">
    <property type="term" value="P:defense response"/>
    <property type="evidence" value="ECO:0007669"/>
    <property type="project" value="UniProtKB-KW"/>
</dbReference>
<keyword evidence="4" id="KW-0611">Plant defense</keyword>
<keyword evidence="2" id="KW-0677">Repeat</keyword>
<keyword evidence="5" id="KW-0067">ATP-binding</keyword>
<dbReference type="InterPro" id="IPR058922">
    <property type="entry name" value="WHD_DRP"/>
</dbReference>
<dbReference type="SUPFAM" id="SSF52058">
    <property type="entry name" value="L domain-like"/>
    <property type="match status" value="1"/>
</dbReference>
<dbReference type="SUPFAM" id="SSF52047">
    <property type="entry name" value="RNI-like"/>
    <property type="match status" value="1"/>
</dbReference>
<evidence type="ECO:0000256" key="1">
    <source>
        <dbReference type="ARBA" id="ARBA00022614"/>
    </source>
</evidence>
<dbReference type="InterPro" id="IPR032675">
    <property type="entry name" value="LRR_dom_sf"/>
</dbReference>
<dbReference type="Gene3D" id="3.80.10.10">
    <property type="entry name" value="Ribonuclease Inhibitor"/>
    <property type="match status" value="2"/>
</dbReference>
<dbReference type="InterPro" id="IPR042197">
    <property type="entry name" value="Apaf_helical"/>
</dbReference>
<feature type="domain" description="R13L1/DRL21-like LRR repeat region" evidence="9">
    <location>
        <begin position="681"/>
        <end position="806"/>
    </location>
</feature>
<dbReference type="Gene3D" id="3.40.50.300">
    <property type="entry name" value="P-loop containing nucleotide triphosphate hydrolases"/>
    <property type="match status" value="1"/>
</dbReference>